<organism evidence="10 11">
    <name type="scientific">Bombus bifarius</name>
    <dbReference type="NCBI Taxonomy" id="103933"/>
    <lineage>
        <taxon>Eukaryota</taxon>
        <taxon>Metazoa</taxon>
        <taxon>Ecdysozoa</taxon>
        <taxon>Arthropoda</taxon>
        <taxon>Hexapoda</taxon>
        <taxon>Insecta</taxon>
        <taxon>Pterygota</taxon>
        <taxon>Neoptera</taxon>
        <taxon>Endopterygota</taxon>
        <taxon>Hymenoptera</taxon>
        <taxon>Apocrita</taxon>
        <taxon>Aculeata</taxon>
        <taxon>Apoidea</taxon>
        <taxon>Anthophila</taxon>
        <taxon>Apidae</taxon>
        <taxon>Bombus</taxon>
        <taxon>Pyrobombus</taxon>
    </lineage>
</organism>
<keyword evidence="5" id="KW-0029">Amino-acid transport</keyword>
<accession>A0A6P8LIG8</accession>
<dbReference type="GO" id="GO:0015075">
    <property type="term" value="F:monoatomic ion transmembrane transporter activity"/>
    <property type="evidence" value="ECO:0007669"/>
    <property type="project" value="InterPro"/>
</dbReference>
<comment type="subcellular location">
    <subcellularLocation>
        <location evidence="1">Mitochondrion membrane</location>
        <topology evidence="1">Multi-pass membrane protein</topology>
    </subcellularLocation>
</comment>
<evidence type="ECO:0000313" key="10">
    <source>
        <dbReference type="Proteomes" id="UP000515164"/>
    </source>
</evidence>
<keyword evidence="8 9" id="KW-0472">Membrane</keyword>
<dbReference type="RefSeq" id="XP_033300116.1">
    <property type="nucleotide sequence ID" value="XM_033444225.1"/>
</dbReference>
<protein>
    <submittedName>
        <fullName evidence="11">Sideroflexin-1 isoform X2</fullName>
    </submittedName>
</protein>
<feature type="transmembrane region" description="Helical" evidence="9">
    <location>
        <begin position="217"/>
        <end position="238"/>
    </location>
</feature>
<evidence type="ECO:0000256" key="9">
    <source>
        <dbReference type="SAM" id="Phobius"/>
    </source>
</evidence>
<dbReference type="AlphaFoldDB" id="A0A6P8LIG8"/>
<reference evidence="11" key="1">
    <citation type="submission" date="2025-08" db="UniProtKB">
        <authorList>
            <consortium name="RefSeq"/>
        </authorList>
    </citation>
    <scope>IDENTIFICATION</scope>
    <source>
        <tissue evidence="11">Muscle</tissue>
    </source>
</reference>
<keyword evidence="3" id="KW-0813">Transport</keyword>
<evidence type="ECO:0000256" key="1">
    <source>
        <dbReference type="ARBA" id="ARBA00004225"/>
    </source>
</evidence>
<evidence type="ECO:0000256" key="3">
    <source>
        <dbReference type="ARBA" id="ARBA00022448"/>
    </source>
</evidence>
<gene>
    <name evidence="11" type="primary">LOC117205617</name>
</gene>
<evidence type="ECO:0000256" key="8">
    <source>
        <dbReference type="ARBA" id="ARBA00023136"/>
    </source>
</evidence>
<evidence type="ECO:0000256" key="7">
    <source>
        <dbReference type="ARBA" id="ARBA00023128"/>
    </source>
</evidence>
<dbReference type="PANTHER" id="PTHR11153:SF8">
    <property type="entry name" value="SIDEROFLEXIN-1"/>
    <property type="match status" value="1"/>
</dbReference>
<evidence type="ECO:0000256" key="6">
    <source>
        <dbReference type="ARBA" id="ARBA00022989"/>
    </source>
</evidence>
<dbReference type="InterPro" id="IPR004686">
    <property type="entry name" value="Mtc"/>
</dbReference>
<evidence type="ECO:0000256" key="4">
    <source>
        <dbReference type="ARBA" id="ARBA00022692"/>
    </source>
</evidence>
<evidence type="ECO:0000256" key="2">
    <source>
        <dbReference type="ARBA" id="ARBA00005974"/>
    </source>
</evidence>
<dbReference type="CTD" id="40552"/>
<dbReference type="GeneID" id="117205617"/>
<comment type="similarity">
    <text evidence="2">Belongs to the sideroflexin family.</text>
</comment>
<evidence type="ECO:0000313" key="11">
    <source>
        <dbReference type="RefSeq" id="XP_033300116.1"/>
    </source>
</evidence>
<feature type="transmembrane region" description="Helical" evidence="9">
    <location>
        <begin position="175"/>
        <end position="197"/>
    </location>
</feature>
<dbReference type="GO" id="GO:0005743">
    <property type="term" value="C:mitochondrial inner membrane"/>
    <property type="evidence" value="ECO:0007669"/>
    <property type="project" value="TreeGrafter"/>
</dbReference>
<keyword evidence="6 9" id="KW-1133">Transmembrane helix</keyword>
<keyword evidence="4 9" id="KW-0812">Transmembrane</keyword>
<dbReference type="PANTHER" id="PTHR11153">
    <property type="entry name" value="SIDEROFLEXIN"/>
    <property type="match status" value="1"/>
</dbReference>
<dbReference type="Pfam" id="PF03820">
    <property type="entry name" value="SFXNs"/>
    <property type="match status" value="1"/>
</dbReference>
<keyword evidence="10" id="KW-1185">Reference proteome</keyword>
<proteinExistence type="inferred from homology"/>
<keyword evidence="7" id="KW-0496">Mitochondrion</keyword>
<name>A0A6P8LIG8_9HYME</name>
<dbReference type="Proteomes" id="UP000515164">
    <property type="component" value="Unplaced"/>
</dbReference>
<dbReference type="GO" id="GO:0140300">
    <property type="term" value="P:serine import into mitochondrion"/>
    <property type="evidence" value="ECO:0007669"/>
    <property type="project" value="TreeGrafter"/>
</dbReference>
<sequence>MSNNKDVSAFADERKIDIEKPYWDQSTYKGRALHFLTVTNPLNLFLSAKELEHARDIVTKYRTTAHVVIWQWINQSFNAIVNYTNRSGSSPIPMNTILQSYAIASGGAVMTALGLNRLLRNAPPLVGRLVPFAAVAAANCVNIPFMRMPELQNGIELQTEEGTKVGSSRRAASKAIAAVTLSRILMSAPSMILSPILMNFMDRRQMLRNAKWAVVPIQVLICGVCLTFATPLCCALFVQRVPISVDDLEPDVRDQVLFANPNLRTVYYNKGL</sequence>
<evidence type="ECO:0000256" key="5">
    <source>
        <dbReference type="ARBA" id="ARBA00022970"/>
    </source>
</evidence>